<reference evidence="2 3" key="1">
    <citation type="submission" date="2022-12" db="EMBL/GenBank/DDBJ databases">
        <title>Sphingomonas abieness sp. nov., an endophytic bacterium isolated from Abies koreana.</title>
        <authorList>
            <person name="Jiang L."/>
            <person name="Lee J."/>
        </authorList>
    </citation>
    <scope>NUCLEOTIDE SEQUENCE [LARGE SCALE GENOMIC DNA]</scope>
    <source>
        <strain evidence="3">PAMB 00755</strain>
    </source>
</reference>
<evidence type="ECO:0000313" key="2">
    <source>
        <dbReference type="EMBL" id="WBO21796.1"/>
    </source>
</evidence>
<dbReference type="InterPro" id="IPR043472">
    <property type="entry name" value="Macro_dom-like"/>
</dbReference>
<evidence type="ECO:0000313" key="3">
    <source>
        <dbReference type="Proteomes" id="UP001210865"/>
    </source>
</evidence>
<dbReference type="EMBL" id="CP115174">
    <property type="protein sequence ID" value="WBO21796.1"/>
    <property type="molecule type" value="Genomic_DNA"/>
</dbReference>
<sequence>MSDDRQTAAGSIFPIGRCGDVDIDIVVGDLSTTEADLAIVGICSRKPIGSELVAAVDGLNRAMQGAIVRLRSDGIFTSRWGETLFLTSPPPPIVPKSVMLLGLGPTGRSVASHTRRAVRAAANQASRLGGAHVVFAPARLETGSARFDAAASTRAILRGVTDVVAVQPGKLERWTFLASSVEAAGLAEQFRIAFATVWEH</sequence>
<dbReference type="Gene3D" id="3.40.220.10">
    <property type="entry name" value="Leucine Aminopeptidase, subunit E, domain 1"/>
    <property type="match status" value="1"/>
</dbReference>
<accession>A0ABY7NMT6</accession>
<organism evidence="2 3">
    <name type="scientific">Sphingomonas abietis</name>
    <dbReference type="NCBI Taxonomy" id="3012344"/>
    <lineage>
        <taxon>Bacteria</taxon>
        <taxon>Pseudomonadati</taxon>
        <taxon>Pseudomonadota</taxon>
        <taxon>Alphaproteobacteria</taxon>
        <taxon>Sphingomonadales</taxon>
        <taxon>Sphingomonadaceae</taxon>
        <taxon>Sphingomonas</taxon>
    </lineage>
</organism>
<name>A0ABY7NMT6_9SPHN</name>
<keyword evidence="3" id="KW-1185">Reference proteome</keyword>
<evidence type="ECO:0000259" key="1">
    <source>
        <dbReference type="Pfam" id="PF02789"/>
    </source>
</evidence>
<dbReference type="SUPFAM" id="SSF52949">
    <property type="entry name" value="Macro domain-like"/>
    <property type="match status" value="1"/>
</dbReference>
<proteinExistence type="predicted"/>
<protein>
    <recommendedName>
        <fullName evidence="1">Peptidase M17 leucyl aminopeptidase N-terminal domain-containing protein</fullName>
    </recommendedName>
</protein>
<dbReference type="RefSeq" id="WP_270076444.1">
    <property type="nucleotide sequence ID" value="NZ_CP115174.1"/>
</dbReference>
<feature type="domain" description="Peptidase M17 leucyl aminopeptidase N-terminal" evidence="1">
    <location>
        <begin position="50"/>
        <end position="153"/>
    </location>
</feature>
<dbReference type="Proteomes" id="UP001210865">
    <property type="component" value="Chromosome"/>
</dbReference>
<dbReference type="Pfam" id="PF02789">
    <property type="entry name" value="Peptidase_M17_N"/>
    <property type="match status" value="1"/>
</dbReference>
<gene>
    <name evidence="2" type="ORF">PBT88_16735</name>
</gene>
<dbReference type="InterPro" id="IPR008283">
    <property type="entry name" value="Peptidase_M17_N"/>
</dbReference>